<accession>A0AAD8HX44</accession>
<comment type="cofactor">
    <cofactor evidence="8">
        <name>Ca(2+)</name>
        <dbReference type="ChEBI" id="CHEBI:29108"/>
    </cofactor>
    <text evidence="8">Binds 1 Ca(2+) ion. Required for its activity.</text>
</comment>
<evidence type="ECO:0000259" key="9">
    <source>
        <dbReference type="SMART" id="SM00656"/>
    </source>
</evidence>
<keyword evidence="7 8" id="KW-0456">Lyase</keyword>
<feature type="signal peptide" evidence="8">
    <location>
        <begin position="1"/>
        <end position="25"/>
    </location>
</feature>
<comment type="pathway">
    <text evidence="2 8">Glycan metabolism; pectin degradation; 2-dehydro-3-deoxy-D-gluconate from pectin: step 2/5.</text>
</comment>
<comment type="similarity">
    <text evidence="8">Belongs to the polysaccharide lyase 1 family.</text>
</comment>
<feature type="chain" id="PRO_5041775669" description="Pectate lyase" evidence="8">
    <location>
        <begin position="26"/>
        <end position="398"/>
    </location>
</feature>
<dbReference type="PANTHER" id="PTHR31683">
    <property type="entry name" value="PECTATE LYASE 18-RELATED"/>
    <property type="match status" value="1"/>
</dbReference>
<evidence type="ECO:0000256" key="1">
    <source>
        <dbReference type="ARBA" id="ARBA00000695"/>
    </source>
</evidence>
<dbReference type="EC" id="4.2.2.2" evidence="3 8"/>
<keyword evidence="11" id="KW-1185">Reference proteome</keyword>
<keyword evidence="4 8" id="KW-0479">Metal-binding</keyword>
<dbReference type="AlphaFoldDB" id="A0AAD8HX44"/>
<dbReference type="PRINTS" id="PR00807">
    <property type="entry name" value="AMBALLERGEN"/>
</dbReference>
<comment type="caution">
    <text evidence="10">The sequence shown here is derived from an EMBL/GenBank/DDBJ whole genome shotgun (WGS) entry which is preliminary data.</text>
</comment>
<evidence type="ECO:0000256" key="7">
    <source>
        <dbReference type="ARBA" id="ARBA00023239"/>
    </source>
</evidence>
<evidence type="ECO:0000256" key="2">
    <source>
        <dbReference type="ARBA" id="ARBA00005220"/>
    </source>
</evidence>
<gene>
    <name evidence="10" type="ORF">POM88_031292</name>
</gene>
<dbReference type="InterPro" id="IPR002022">
    <property type="entry name" value="Pec_lyase"/>
</dbReference>
<dbReference type="InterPro" id="IPR012334">
    <property type="entry name" value="Pectin_lyas_fold"/>
</dbReference>
<feature type="domain" description="Pectate lyase" evidence="9">
    <location>
        <begin position="121"/>
        <end position="318"/>
    </location>
</feature>
<evidence type="ECO:0000256" key="3">
    <source>
        <dbReference type="ARBA" id="ARBA00012272"/>
    </source>
</evidence>
<comment type="catalytic activity">
    <reaction evidence="1 8">
        <text>Eliminative cleavage of (1-&gt;4)-alpha-D-galacturonan to give oligosaccharides with 4-deoxy-alpha-D-galact-4-enuronosyl groups at their non-reducing ends.</text>
        <dbReference type="EC" id="4.2.2.2"/>
    </reaction>
</comment>
<evidence type="ECO:0000313" key="11">
    <source>
        <dbReference type="Proteomes" id="UP001237642"/>
    </source>
</evidence>
<dbReference type="SMART" id="SM00656">
    <property type="entry name" value="Amb_all"/>
    <property type="match status" value="1"/>
</dbReference>
<keyword evidence="5 8" id="KW-0732">Signal</keyword>
<evidence type="ECO:0000256" key="8">
    <source>
        <dbReference type="RuleBase" id="RU361123"/>
    </source>
</evidence>
<evidence type="ECO:0000313" key="10">
    <source>
        <dbReference type="EMBL" id="KAK1375099.1"/>
    </source>
</evidence>
<dbReference type="Proteomes" id="UP001237642">
    <property type="component" value="Unassembled WGS sequence"/>
</dbReference>
<dbReference type="GO" id="GO:0046872">
    <property type="term" value="F:metal ion binding"/>
    <property type="evidence" value="ECO:0007669"/>
    <property type="project" value="UniProtKB-KW"/>
</dbReference>
<evidence type="ECO:0000256" key="5">
    <source>
        <dbReference type="ARBA" id="ARBA00022729"/>
    </source>
</evidence>
<keyword evidence="6 8" id="KW-0106">Calcium</keyword>
<sequence>MALAHPSSLLFLSCLLTSLLSTMQAKNPVAYKPESLPDFRIPQNKLMNIIDSCWRLNQNWASNRQALADCAIGFGKSALGGKNGKIYIVDDSSDDAVDPKPGTLRYGVIQPEPLWIIFEEDMVIKLENELIVNSYKTIDGRGVKVEIAGGPCITLDGVNNVIIHGMSIHDCKPGKPGLVRSTTEHLGHRLGCDGDGISIFASSNVWVDHCSLARCSDGLIDVTHASTAVTLSNNYLTEHDKVMLLGHRDDFTADKDMKVTVVFNRFGPDLVQRMPRVRNGYAHVANNRYDQWIMYAIGGSADPTILSEGNYFLAPNDPSNKEVTKRETQEGPDYWKSWKWRSSKDVFINGAYFNPSGWGSCAPPYTRPQLFTVAPGSFVPVLTADAGVLDCSTSRACK</sequence>
<dbReference type="SUPFAM" id="SSF51126">
    <property type="entry name" value="Pectin lyase-like"/>
    <property type="match status" value="1"/>
</dbReference>
<dbReference type="PANTHER" id="PTHR31683:SF210">
    <property type="entry name" value="PECTATE LYASE"/>
    <property type="match status" value="1"/>
</dbReference>
<dbReference type="InterPro" id="IPR045032">
    <property type="entry name" value="PEL"/>
</dbReference>
<dbReference type="EMBL" id="JAUIZM010000007">
    <property type="protein sequence ID" value="KAK1375099.1"/>
    <property type="molecule type" value="Genomic_DNA"/>
</dbReference>
<dbReference type="Gene3D" id="2.160.20.10">
    <property type="entry name" value="Single-stranded right-handed beta-helix, Pectin lyase-like"/>
    <property type="match status" value="1"/>
</dbReference>
<proteinExistence type="inferred from homology"/>
<protein>
    <recommendedName>
        <fullName evidence="3 8">Pectate lyase</fullName>
        <ecNumber evidence="3 8">4.2.2.2</ecNumber>
    </recommendedName>
</protein>
<dbReference type="InterPro" id="IPR018082">
    <property type="entry name" value="AmbAllergen"/>
</dbReference>
<evidence type="ECO:0000256" key="6">
    <source>
        <dbReference type="ARBA" id="ARBA00022837"/>
    </source>
</evidence>
<reference evidence="10" key="2">
    <citation type="submission" date="2023-05" db="EMBL/GenBank/DDBJ databases">
        <authorList>
            <person name="Schelkunov M.I."/>
        </authorList>
    </citation>
    <scope>NUCLEOTIDE SEQUENCE</scope>
    <source>
        <strain evidence="10">Hsosn_3</strain>
        <tissue evidence="10">Leaf</tissue>
    </source>
</reference>
<name>A0AAD8HX44_9APIA</name>
<dbReference type="GO" id="GO:0030570">
    <property type="term" value="F:pectate lyase activity"/>
    <property type="evidence" value="ECO:0007669"/>
    <property type="project" value="UniProtKB-EC"/>
</dbReference>
<reference evidence="10" key="1">
    <citation type="submission" date="2023-02" db="EMBL/GenBank/DDBJ databases">
        <title>Genome of toxic invasive species Heracleum sosnowskyi carries increased number of genes despite the absence of recent whole-genome duplications.</title>
        <authorList>
            <person name="Schelkunov M."/>
            <person name="Shtratnikova V."/>
            <person name="Makarenko M."/>
            <person name="Klepikova A."/>
            <person name="Omelchenko D."/>
            <person name="Novikova G."/>
            <person name="Obukhova E."/>
            <person name="Bogdanov V."/>
            <person name="Penin A."/>
            <person name="Logacheva M."/>
        </authorList>
    </citation>
    <scope>NUCLEOTIDE SEQUENCE</scope>
    <source>
        <strain evidence="10">Hsosn_3</strain>
        <tissue evidence="10">Leaf</tissue>
    </source>
</reference>
<dbReference type="Pfam" id="PF00544">
    <property type="entry name" value="Pectate_lyase_4"/>
    <property type="match status" value="1"/>
</dbReference>
<organism evidence="10 11">
    <name type="scientific">Heracleum sosnowskyi</name>
    <dbReference type="NCBI Taxonomy" id="360622"/>
    <lineage>
        <taxon>Eukaryota</taxon>
        <taxon>Viridiplantae</taxon>
        <taxon>Streptophyta</taxon>
        <taxon>Embryophyta</taxon>
        <taxon>Tracheophyta</taxon>
        <taxon>Spermatophyta</taxon>
        <taxon>Magnoliopsida</taxon>
        <taxon>eudicotyledons</taxon>
        <taxon>Gunneridae</taxon>
        <taxon>Pentapetalae</taxon>
        <taxon>asterids</taxon>
        <taxon>campanulids</taxon>
        <taxon>Apiales</taxon>
        <taxon>Apiaceae</taxon>
        <taxon>Apioideae</taxon>
        <taxon>apioid superclade</taxon>
        <taxon>Tordylieae</taxon>
        <taxon>Tordyliinae</taxon>
        <taxon>Heracleum</taxon>
    </lineage>
</organism>
<evidence type="ECO:0000256" key="4">
    <source>
        <dbReference type="ARBA" id="ARBA00022723"/>
    </source>
</evidence>
<dbReference type="InterPro" id="IPR011050">
    <property type="entry name" value="Pectin_lyase_fold/virulence"/>
</dbReference>